<evidence type="ECO:0000313" key="3">
    <source>
        <dbReference type="EMBL" id="KYN21780.1"/>
    </source>
</evidence>
<dbReference type="AlphaFoldDB" id="A0A151J9N9"/>
<dbReference type="Pfam" id="PF21789">
    <property type="entry name" value="TNP-like_RNaseH_C"/>
    <property type="match status" value="1"/>
</dbReference>
<gene>
    <name evidence="3" type="ORF">ALC57_05838</name>
</gene>
<proteinExistence type="predicted"/>
<sequence length="444" mass="51518">MLSTFVAFNLFANKLNSRQLTFFQLQLRLSGTIPNGRRFTKEEKALALSFYKTSGQCYYLLRSMFFLPSVRTLRNMLSHLKLDTGLNRTILTALKSCVNEMKNEKDKLVILMWDEMKTSAHLQYDPNVDKVVGFEDWVSINSGHKEFCVEQRKFIQNMRFVHKITMRPVHRVPCITNWLITLQGFILLYKRLILKEGFKSFSPRYINQDNLENYFGRIRSQGCRNIVPSSWQFIGAYKSLLIYNFTSPHSLSANCENDEGDMLLNLAYMLDKHGNNLDSDILDKDNINIENNYNDNTDINQIIYDVENSTKSLSTDSTSYSQSNLASVAFVIRKMLRIMKDCIEYKSNIFSNRDINGNIVQCLNPKILQSFTRSVQIIQNLLQSFAFVKNIVTKLTEVLIEEEIMEWIQCSHHAPLIRQCFAKHIISCEINAFCTKVNRILSGK</sequence>
<evidence type="ECO:0000259" key="2">
    <source>
        <dbReference type="Pfam" id="PF21789"/>
    </source>
</evidence>
<organism evidence="3 4">
    <name type="scientific">Trachymyrmex cornetzi</name>
    <dbReference type="NCBI Taxonomy" id="471704"/>
    <lineage>
        <taxon>Eukaryota</taxon>
        <taxon>Metazoa</taxon>
        <taxon>Ecdysozoa</taxon>
        <taxon>Arthropoda</taxon>
        <taxon>Hexapoda</taxon>
        <taxon>Insecta</taxon>
        <taxon>Pterygota</taxon>
        <taxon>Neoptera</taxon>
        <taxon>Endopterygota</taxon>
        <taxon>Hymenoptera</taxon>
        <taxon>Apocrita</taxon>
        <taxon>Aculeata</taxon>
        <taxon>Formicoidea</taxon>
        <taxon>Formicidae</taxon>
        <taxon>Myrmicinae</taxon>
        <taxon>Trachymyrmex</taxon>
    </lineage>
</organism>
<dbReference type="InterPro" id="IPR048367">
    <property type="entry name" value="TNP-like_RNaseH_C"/>
</dbReference>
<accession>A0A151J9N9</accession>
<dbReference type="Proteomes" id="UP000078492">
    <property type="component" value="Unassembled WGS sequence"/>
</dbReference>
<evidence type="ECO:0008006" key="5">
    <source>
        <dbReference type="Google" id="ProtNLM"/>
    </source>
</evidence>
<evidence type="ECO:0000259" key="1">
    <source>
        <dbReference type="Pfam" id="PF21787"/>
    </source>
</evidence>
<keyword evidence="4" id="KW-1185">Reference proteome</keyword>
<protein>
    <recommendedName>
        <fullName evidence="5">Transposable element P transposase</fullName>
    </recommendedName>
</protein>
<feature type="domain" description="Transposable element P transposase-like RNase H" evidence="1">
    <location>
        <begin position="84"/>
        <end position="137"/>
    </location>
</feature>
<evidence type="ECO:0000313" key="4">
    <source>
        <dbReference type="Proteomes" id="UP000078492"/>
    </source>
</evidence>
<reference evidence="3 4" key="1">
    <citation type="submission" date="2015-09" db="EMBL/GenBank/DDBJ databases">
        <title>Trachymyrmex cornetzi WGS genome.</title>
        <authorList>
            <person name="Nygaard S."/>
            <person name="Hu H."/>
            <person name="Boomsma J."/>
            <person name="Zhang G."/>
        </authorList>
    </citation>
    <scope>NUCLEOTIDE SEQUENCE [LARGE SCALE GENOMIC DNA]</scope>
    <source>
        <strain evidence="3">Tcor2-1</strain>
        <tissue evidence="3">Whole body</tissue>
    </source>
</reference>
<dbReference type="Pfam" id="PF21787">
    <property type="entry name" value="TNP-like_RNaseH_N"/>
    <property type="match status" value="1"/>
</dbReference>
<dbReference type="InterPro" id="IPR048365">
    <property type="entry name" value="TNP-like_RNaseH_N"/>
</dbReference>
<feature type="domain" description="Transposable element P transposase-like RNase H C-terminal" evidence="2">
    <location>
        <begin position="206"/>
        <end position="238"/>
    </location>
</feature>
<dbReference type="EMBL" id="KQ979377">
    <property type="protein sequence ID" value="KYN21780.1"/>
    <property type="molecule type" value="Genomic_DNA"/>
</dbReference>
<name>A0A151J9N9_9HYME</name>